<dbReference type="EMBL" id="DVOO01000029">
    <property type="protein sequence ID" value="HIV26095.1"/>
    <property type="molecule type" value="Genomic_DNA"/>
</dbReference>
<dbReference type="Proteomes" id="UP000824169">
    <property type="component" value="Unassembled WGS sequence"/>
</dbReference>
<feature type="domain" description="Zinc-ribbon" evidence="1">
    <location>
        <begin position="24"/>
        <end position="46"/>
    </location>
</feature>
<dbReference type="Pfam" id="PF13240">
    <property type="entry name" value="Zn_Ribbon_1"/>
    <property type="match status" value="1"/>
</dbReference>
<reference evidence="2" key="1">
    <citation type="submission" date="2020-10" db="EMBL/GenBank/DDBJ databases">
        <authorList>
            <person name="Gilroy R."/>
        </authorList>
    </citation>
    <scope>NUCLEOTIDE SEQUENCE</scope>
    <source>
        <strain evidence="2">CHK188-20938</strain>
    </source>
</reference>
<gene>
    <name evidence="2" type="ORF">IAB71_10030</name>
</gene>
<dbReference type="AlphaFoldDB" id="A0A9D1TB50"/>
<proteinExistence type="predicted"/>
<accession>A0A9D1TB50</accession>
<organism evidence="2 3">
    <name type="scientific">Candidatus Scatomonas pullistercoris</name>
    <dbReference type="NCBI Taxonomy" id="2840920"/>
    <lineage>
        <taxon>Bacteria</taxon>
        <taxon>Bacillati</taxon>
        <taxon>Bacillota</taxon>
        <taxon>Clostridia</taxon>
        <taxon>Lachnospirales</taxon>
        <taxon>Lachnospiraceae</taxon>
        <taxon>Lachnospiraceae incertae sedis</taxon>
        <taxon>Candidatus Scatomonas</taxon>
    </lineage>
</organism>
<evidence type="ECO:0000313" key="3">
    <source>
        <dbReference type="Proteomes" id="UP000824169"/>
    </source>
</evidence>
<protein>
    <submittedName>
        <fullName evidence="2">Zinc-ribbon domain-containing protein</fullName>
    </submittedName>
</protein>
<reference evidence="2" key="2">
    <citation type="journal article" date="2021" name="PeerJ">
        <title>Extensive microbial diversity within the chicken gut microbiome revealed by metagenomics and culture.</title>
        <authorList>
            <person name="Gilroy R."/>
            <person name="Ravi A."/>
            <person name="Getino M."/>
            <person name="Pursley I."/>
            <person name="Horton D.L."/>
            <person name="Alikhan N.F."/>
            <person name="Baker D."/>
            <person name="Gharbi K."/>
            <person name="Hall N."/>
            <person name="Watson M."/>
            <person name="Adriaenssens E.M."/>
            <person name="Foster-Nyarko E."/>
            <person name="Jarju S."/>
            <person name="Secka A."/>
            <person name="Antonio M."/>
            <person name="Oren A."/>
            <person name="Chaudhuri R.R."/>
            <person name="La Ragione R."/>
            <person name="Hildebrand F."/>
            <person name="Pallen M.J."/>
        </authorList>
    </citation>
    <scope>NUCLEOTIDE SEQUENCE</scope>
    <source>
        <strain evidence="2">CHK188-20938</strain>
    </source>
</reference>
<evidence type="ECO:0000313" key="2">
    <source>
        <dbReference type="EMBL" id="HIV26095.1"/>
    </source>
</evidence>
<dbReference type="InterPro" id="IPR026870">
    <property type="entry name" value="Zinc_ribbon_dom"/>
</dbReference>
<evidence type="ECO:0000259" key="1">
    <source>
        <dbReference type="Pfam" id="PF13240"/>
    </source>
</evidence>
<name>A0A9D1TB50_9FIRM</name>
<sequence>MQQKQPSAIPEEAQTPSFAKETIYCTQCGAAMDSHSMFCTKCGARLKNDPV</sequence>
<comment type="caution">
    <text evidence="2">The sequence shown here is derived from an EMBL/GenBank/DDBJ whole genome shotgun (WGS) entry which is preliminary data.</text>
</comment>